<keyword evidence="2" id="KW-0812">Transmembrane</keyword>
<keyword evidence="4" id="KW-1185">Reference proteome</keyword>
<dbReference type="AlphaFoldDB" id="A0AAN4Z5A5"/>
<name>A0AAN4Z5A5_9BILA</name>
<organism evidence="3 4">
    <name type="scientific">Pristionchus mayeri</name>
    <dbReference type="NCBI Taxonomy" id="1317129"/>
    <lineage>
        <taxon>Eukaryota</taxon>
        <taxon>Metazoa</taxon>
        <taxon>Ecdysozoa</taxon>
        <taxon>Nematoda</taxon>
        <taxon>Chromadorea</taxon>
        <taxon>Rhabditida</taxon>
        <taxon>Rhabditina</taxon>
        <taxon>Diplogasteromorpha</taxon>
        <taxon>Diplogasteroidea</taxon>
        <taxon>Neodiplogasteridae</taxon>
        <taxon>Pristionchus</taxon>
    </lineage>
</organism>
<comment type="caution">
    <text evidence="3">The sequence shown here is derived from an EMBL/GenBank/DDBJ whole genome shotgun (WGS) entry which is preliminary data.</text>
</comment>
<feature type="non-terminal residue" evidence="3">
    <location>
        <position position="1"/>
    </location>
</feature>
<evidence type="ECO:0000313" key="3">
    <source>
        <dbReference type="EMBL" id="GMR34598.1"/>
    </source>
</evidence>
<reference evidence="4" key="1">
    <citation type="submission" date="2022-10" db="EMBL/GenBank/DDBJ databases">
        <title>Genome assembly of Pristionchus species.</title>
        <authorList>
            <person name="Yoshida K."/>
            <person name="Sommer R.J."/>
        </authorList>
    </citation>
    <scope>NUCLEOTIDE SEQUENCE [LARGE SCALE GENOMIC DNA]</scope>
    <source>
        <strain evidence="4">RS5460</strain>
    </source>
</reference>
<feature type="non-terminal residue" evidence="3">
    <location>
        <position position="738"/>
    </location>
</feature>
<feature type="compositionally biased region" description="Low complexity" evidence="1">
    <location>
        <begin position="725"/>
        <end position="738"/>
    </location>
</feature>
<evidence type="ECO:0000256" key="2">
    <source>
        <dbReference type="SAM" id="Phobius"/>
    </source>
</evidence>
<feature type="region of interest" description="Disordered" evidence="1">
    <location>
        <begin position="704"/>
        <end position="738"/>
    </location>
</feature>
<accession>A0AAN4Z5A5</accession>
<feature type="transmembrane region" description="Helical" evidence="2">
    <location>
        <begin position="238"/>
        <end position="263"/>
    </location>
</feature>
<sequence>DGDVKAVDSLVCESTYEYVMKIKDIATSEIKDVPLKNADKFEFFCAAPIDKMCENPNDACSNKCPSFTPGSDIAAASLECDGDKWLIDGQYHVLNTTERPVCKQDDQPNTAAFYIPLDSGDEIRLHAPTNVSCFSEYDCTIRSALDYSDCKRGEDCGVLDYSNGRMRCEDPKKYKLSVTQLKSPNVTLDVAEYMCDGQTGKWKDASGAVTLLDGASVRCFSESDTAAQQPSEFSGNGLLLIIGGFILAIVAFIAIAVLVYCLAKNRRLRKLKGVSQEKWMKMGAPARLKYVQETFHDVTSANVHIVHGFSVLEMLLDTNTEDPEIWEEVYPFMLRASSAMNYIDYNLGHLCARYMYLRAKKIIDENGWVSPKPITKSNHDGLMRTVSIRLLTYCVNDKFDDDPKKLTEDGYRRLGFNAVAQYPHCGMMWRLAPALDANYSHPEDPKRADVRLDQNKFMIRLIYYSKKPLKGLEEADTIPQFGSISDQAMLATAADATLRAHRASVSTMFKGAAKGTAAESTKLLEGIGAEIRGDPGQRLFAPTLMMRHDYEDQHKIKNFVPFHEIIRGIAPADVWSGLTESMMRDMVYTQHSQDARRLRSLIMPEVQQPDEYYMTLRASQEKFREAVEDQTDELWKWFAKRIDVEELKERPVHLKYDDPVPLKNDETEQELCAGSIHLDKFQLLELTSAAVPAAATAAAAAPAAAPDAAVPAAVPAAATPPSPVVPAAAVQTPPENPQ</sequence>
<dbReference type="EMBL" id="BTRK01000002">
    <property type="protein sequence ID" value="GMR34598.1"/>
    <property type="molecule type" value="Genomic_DNA"/>
</dbReference>
<proteinExistence type="predicted"/>
<dbReference type="Proteomes" id="UP001328107">
    <property type="component" value="Unassembled WGS sequence"/>
</dbReference>
<keyword evidence="2" id="KW-1133">Transmembrane helix</keyword>
<protein>
    <submittedName>
        <fullName evidence="3">Uncharacterized protein</fullName>
    </submittedName>
</protein>
<evidence type="ECO:0000313" key="4">
    <source>
        <dbReference type="Proteomes" id="UP001328107"/>
    </source>
</evidence>
<evidence type="ECO:0000256" key="1">
    <source>
        <dbReference type="SAM" id="MobiDB-lite"/>
    </source>
</evidence>
<gene>
    <name evidence="3" type="ORF">PMAYCL1PPCAC_04793</name>
</gene>
<keyword evidence="2" id="KW-0472">Membrane</keyword>
<feature type="compositionally biased region" description="Low complexity" evidence="1">
    <location>
        <begin position="704"/>
        <end position="717"/>
    </location>
</feature>